<feature type="chain" id="PRO_5044263995" evidence="2">
    <location>
        <begin position="20"/>
        <end position="304"/>
    </location>
</feature>
<dbReference type="Gene3D" id="3.40.710.10">
    <property type="entry name" value="DD-peptidase/beta-lactamase superfamily"/>
    <property type="match status" value="1"/>
</dbReference>
<dbReference type="RefSeq" id="WP_051589243.1">
    <property type="nucleotide sequence ID" value="NZ_CP007514.1"/>
</dbReference>
<dbReference type="GO" id="GO:0030655">
    <property type="term" value="P:beta-lactam antibiotic catabolic process"/>
    <property type="evidence" value="ECO:0007669"/>
    <property type="project" value="InterPro"/>
</dbReference>
<proteinExistence type="predicted"/>
<dbReference type="InterPro" id="IPR012338">
    <property type="entry name" value="Beta-lactam/transpept-like"/>
</dbReference>
<protein>
    <submittedName>
        <fullName evidence="4">Serine hydrolase</fullName>
    </submittedName>
</protein>
<evidence type="ECO:0000256" key="2">
    <source>
        <dbReference type="SAM" id="SignalP"/>
    </source>
</evidence>
<dbReference type="AlphaFoldDB" id="A0AB35SZT9"/>
<dbReference type="GO" id="GO:0046677">
    <property type="term" value="P:response to antibiotic"/>
    <property type="evidence" value="ECO:0007669"/>
    <property type="project" value="InterPro"/>
</dbReference>
<dbReference type="Pfam" id="PF13354">
    <property type="entry name" value="Beta-lactamase2"/>
    <property type="match status" value="1"/>
</dbReference>
<dbReference type="InterPro" id="IPR045155">
    <property type="entry name" value="Beta-lactam_cat"/>
</dbReference>
<feature type="domain" description="Beta-lactamase class A catalytic" evidence="3">
    <location>
        <begin position="93"/>
        <end position="278"/>
    </location>
</feature>
<evidence type="ECO:0000313" key="5">
    <source>
        <dbReference type="Proteomes" id="UP001281130"/>
    </source>
</evidence>
<accession>A0AB35SZT9</accession>
<dbReference type="PROSITE" id="PS51257">
    <property type="entry name" value="PROKAR_LIPOPROTEIN"/>
    <property type="match status" value="1"/>
</dbReference>
<feature type="signal peptide" evidence="2">
    <location>
        <begin position="1"/>
        <end position="19"/>
    </location>
</feature>
<dbReference type="Proteomes" id="UP001281130">
    <property type="component" value="Unassembled WGS sequence"/>
</dbReference>
<sequence>MRLPAFLFVLALLAGGCYSAPDPPPASPIPEENAERPFPEDHSTTTAQAVPDLRDVPSPPDSLDALEQDLAAAATQHDGQIGVAVVGLEGPLAGEAVRLNDDLSFRSASVIKVLVLYALLREVDAGTISLDERLGGGTVRSLSGAMISDSDNVATNLLVDRLGFERINAAAQDLGLKETRLERHMLDFDAQAAGRENYTSARDTAALLAEIWHGRTLSPESRELALSTLELQTRRAKIPAALPAGTRVANKTGELPGVEHDAAIVLVPDRSFVLVTLTSGDPDSGVEAIHAATDLTYRTMTSSP</sequence>
<evidence type="ECO:0000313" key="4">
    <source>
        <dbReference type="EMBL" id="MDX5893119.1"/>
    </source>
</evidence>
<dbReference type="EMBL" id="JAWXXX010000001">
    <property type="protein sequence ID" value="MDX5893119.1"/>
    <property type="molecule type" value="Genomic_DNA"/>
</dbReference>
<evidence type="ECO:0000256" key="1">
    <source>
        <dbReference type="SAM" id="MobiDB-lite"/>
    </source>
</evidence>
<keyword evidence="4" id="KW-0378">Hydrolase</keyword>
<organism evidence="4 5">
    <name type="scientific">Rubrobacter radiotolerans</name>
    <name type="common">Arthrobacter radiotolerans</name>
    <dbReference type="NCBI Taxonomy" id="42256"/>
    <lineage>
        <taxon>Bacteria</taxon>
        <taxon>Bacillati</taxon>
        <taxon>Actinomycetota</taxon>
        <taxon>Rubrobacteria</taxon>
        <taxon>Rubrobacterales</taxon>
        <taxon>Rubrobacteraceae</taxon>
        <taxon>Rubrobacter</taxon>
    </lineage>
</organism>
<feature type="region of interest" description="Disordered" evidence="1">
    <location>
        <begin position="23"/>
        <end position="62"/>
    </location>
</feature>
<gene>
    <name evidence="4" type="ORF">SIL72_03645</name>
</gene>
<dbReference type="InterPro" id="IPR000871">
    <property type="entry name" value="Beta-lactam_class-A"/>
</dbReference>
<dbReference type="GO" id="GO:0008800">
    <property type="term" value="F:beta-lactamase activity"/>
    <property type="evidence" value="ECO:0007669"/>
    <property type="project" value="InterPro"/>
</dbReference>
<evidence type="ECO:0000259" key="3">
    <source>
        <dbReference type="Pfam" id="PF13354"/>
    </source>
</evidence>
<reference evidence="4" key="1">
    <citation type="submission" date="2023-11" db="EMBL/GenBank/DDBJ databases">
        <title>MicrobeMod: A computational toolkit for identifying prokaryotic methylation and restriction-modification with nanopore sequencing.</title>
        <authorList>
            <person name="Crits-Christoph A."/>
            <person name="Kang S.C."/>
            <person name="Lee H."/>
            <person name="Ostrov N."/>
        </authorList>
    </citation>
    <scope>NUCLEOTIDE SEQUENCE</scope>
    <source>
        <strain evidence="4">ATCC 51242</strain>
    </source>
</reference>
<dbReference type="SUPFAM" id="SSF56601">
    <property type="entry name" value="beta-lactamase/transpeptidase-like"/>
    <property type="match status" value="1"/>
</dbReference>
<comment type="caution">
    <text evidence="4">The sequence shown here is derived from an EMBL/GenBank/DDBJ whole genome shotgun (WGS) entry which is preliminary data.</text>
</comment>
<dbReference type="PANTHER" id="PTHR35333:SF3">
    <property type="entry name" value="BETA-LACTAMASE-TYPE TRANSPEPTIDASE FOLD CONTAINING PROTEIN"/>
    <property type="match status" value="1"/>
</dbReference>
<keyword evidence="2" id="KW-0732">Signal</keyword>
<name>A0AB35SZT9_RUBRA</name>
<dbReference type="PANTHER" id="PTHR35333">
    <property type="entry name" value="BETA-LACTAMASE"/>
    <property type="match status" value="1"/>
</dbReference>
<feature type="compositionally biased region" description="Basic and acidic residues" evidence="1">
    <location>
        <begin position="33"/>
        <end position="43"/>
    </location>
</feature>